<evidence type="ECO:0000313" key="3">
    <source>
        <dbReference type="Proteomes" id="UP000001409"/>
    </source>
</evidence>
<accession>C8NQC0</accession>
<protein>
    <submittedName>
        <fullName evidence="2">Uncharacterized protein</fullName>
    </submittedName>
</protein>
<dbReference type="STRING" id="196164.gene:10742587"/>
<proteinExistence type="predicted"/>
<reference evidence="2 3" key="1">
    <citation type="journal article" date="2003" name="Genome Res.">
        <title>Comparative complete genome sequence analysis of the amino acid replacements responsible for the thermostability of Corynebacterium efficiens.</title>
        <authorList>
            <person name="Nishio Y."/>
            <person name="Nakamura Y."/>
            <person name="Kawarabayasi Y."/>
            <person name="Usuda Y."/>
            <person name="Kimura E."/>
            <person name="Sugimoto S."/>
            <person name="Matsui K."/>
            <person name="Yamagishi A."/>
            <person name="Kikuchi H."/>
            <person name="Ikeo K."/>
            <person name="Gojobori T."/>
        </authorList>
    </citation>
    <scope>NUCLEOTIDE SEQUENCE [LARGE SCALE GENOMIC DNA]</scope>
    <source>
        <strain evidence="3">DSM 44549 / YS-314 / AJ 12310 / JCM 11189 / NBRC 100395</strain>
    </source>
</reference>
<dbReference type="KEGG" id="cef:CE2158"/>
<organism evidence="2 3">
    <name type="scientific">Corynebacterium efficiens (strain DSM 44549 / YS-314 / AJ 12310 / JCM 11189 / NBRC 100395)</name>
    <dbReference type="NCBI Taxonomy" id="196164"/>
    <lineage>
        <taxon>Bacteria</taxon>
        <taxon>Bacillati</taxon>
        <taxon>Actinomycetota</taxon>
        <taxon>Actinomycetes</taxon>
        <taxon>Mycobacteriales</taxon>
        <taxon>Corynebacteriaceae</taxon>
        <taxon>Corynebacterium</taxon>
    </lineage>
</organism>
<keyword evidence="3" id="KW-1185">Reference proteome</keyword>
<feature type="region of interest" description="Disordered" evidence="1">
    <location>
        <begin position="1"/>
        <end position="21"/>
    </location>
</feature>
<dbReference type="AlphaFoldDB" id="Q8FNI6"/>
<dbReference type="Proteomes" id="UP000001409">
    <property type="component" value="Chromosome"/>
</dbReference>
<dbReference type="EMBL" id="BA000035">
    <property type="protein sequence ID" value="BAC18968.1"/>
    <property type="molecule type" value="Genomic_DNA"/>
</dbReference>
<name>Q8FNI6_COREF</name>
<evidence type="ECO:0000313" key="2">
    <source>
        <dbReference type="EMBL" id="BAC18968.1"/>
    </source>
</evidence>
<sequence>MIGGATAMDLSTPSPGYNTSPEERLTAFLIKDLQRHFPEHEGRMMPYARELARAVTRYARRLELED</sequence>
<accession>Q8FNI6</accession>
<feature type="compositionally biased region" description="Polar residues" evidence="1">
    <location>
        <begin position="9"/>
        <end position="20"/>
    </location>
</feature>
<evidence type="ECO:0000256" key="1">
    <source>
        <dbReference type="SAM" id="MobiDB-lite"/>
    </source>
</evidence>
<dbReference type="HOGENOM" id="CLU_2823797_0_0_11"/>